<evidence type="ECO:0000256" key="1">
    <source>
        <dbReference type="ARBA" id="ARBA00022723"/>
    </source>
</evidence>
<dbReference type="Pfam" id="PF01557">
    <property type="entry name" value="FAA_hydrolase"/>
    <property type="match status" value="1"/>
</dbReference>
<dbReference type="Gene3D" id="3.90.850.10">
    <property type="entry name" value="Fumarylacetoacetase-like, C-terminal domain"/>
    <property type="match status" value="1"/>
</dbReference>
<reference evidence="3" key="1">
    <citation type="submission" date="2018-05" db="EMBL/GenBank/DDBJ databases">
        <authorList>
            <person name="Lanie J.A."/>
            <person name="Ng W.-L."/>
            <person name="Kazmierczak K.M."/>
            <person name="Andrzejewski T.M."/>
            <person name="Davidsen T.M."/>
            <person name="Wayne K.J."/>
            <person name="Tettelin H."/>
            <person name="Glass J.I."/>
            <person name="Rusch D."/>
            <person name="Podicherti R."/>
            <person name="Tsui H.-C.T."/>
            <person name="Winkler M.E."/>
        </authorList>
    </citation>
    <scope>NUCLEOTIDE SEQUENCE</scope>
</reference>
<name>A0A382CPP6_9ZZZZ</name>
<dbReference type="GO" id="GO:0046872">
    <property type="term" value="F:metal ion binding"/>
    <property type="evidence" value="ECO:0007669"/>
    <property type="project" value="UniProtKB-KW"/>
</dbReference>
<proteinExistence type="predicted"/>
<accession>A0A382CPP6</accession>
<keyword evidence="1" id="KW-0479">Metal-binding</keyword>
<evidence type="ECO:0000259" key="2">
    <source>
        <dbReference type="Pfam" id="PF01557"/>
    </source>
</evidence>
<organism evidence="3">
    <name type="scientific">marine metagenome</name>
    <dbReference type="NCBI Taxonomy" id="408172"/>
    <lineage>
        <taxon>unclassified sequences</taxon>
        <taxon>metagenomes</taxon>
        <taxon>ecological metagenomes</taxon>
    </lineage>
</organism>
<dbReference type="PANTHER" id="PTHR11820:SF7">
    <property type="entry name" value="ACYLPYRUVASE FAHD1, MITOCHONDRIAL"/>
    <property type="match status" value="1"/>
</dbReference>
<dbReference type="InterPro" id="IPR011234">
    <property type="entry name" value="Fumarylacetoacetase-like_C"/>
</dbReference>
<dbReference type="PANTHER" id="PTHR11820">
    <property type="entry name" value="ACYLPYRUVASE"/>
    <property type="match status" value="1"/>
</dbReference>
<dbReference type="EMBL" id="UINC01035209">
    <property type="protein sequence ID" value="SVB27257.1"/>
    <property type="molecule type" value="Genomic_DNA"/>
</dbReference>
<protein>
    <recommendedName>
        <fullName evidence="2">Fumarylacetoacetase-like C-terminal domain-containing protein</fullName>
    </recommendedName>
</protein>
<dbReference type="SUPFAM" id="SSF56529">
    <property type="entry name" value="FAH"/>
    <property type="match status" value="1"/>
</dbReference>
<dbReference type="InterPro" id="IPR036663">
    <property type="entry name" value="Fumarylacetoacetase_C_sf"/>
</dbReference>
<dbReference type="AlphaFoldDB" id="A0A382CPP6"/>
<dbReference type="GO" id="GO:0018773">
    <property type="term" value="F:acetylpyruvate hydrolase activity"/>
    <property type="evidence" value="ECO:0007669"/>
    <property type="project" value="TreeGrafter"/>
</dbReference>
<evidence type="ECO:0000313" key="3">
    <source>
        <dbReference type="EMBL" id="SVB27257.1"/>
    </source>
</evidence>
<feature type="non-terminal residue" evidence="3">
    <location>
        <position position="193"/>
    </location>
</feature>
<feature type="domain" description="Fumarylacetoacetase-like C-terminal" evidence="2">
    <location>
        <begin position="27"/>
        <end position="193"/>
    </location>
</feature>
<gene>
    <name evidence="3" type="ORF">METZ01_LOCUS180111</name>
</gene>
<sequence length="193" mass="21765">MKWTFEPMETMPWPVQGHDTIFPVNNLFCVGRNYRDHTIEMGGDPDQEPPFFFQKPSNALLRPGKSLQYPEDTLDLQHEVELVVALGESGYNVKIADAEALIYGYGVGVDLTRRDLQIKDKGSGRPWFRGKVFSGSVALSEIVPKENCPDVNNMEIDLTVNEDLRQRAKCSDMIWSVMEIISFLSKEIPLAAG</sequence>